<feature type="non-terminal residue" evidence="1">
    <location>
        <position position="1"/>
    </location>
</feature>
<organism evidence="1">
    <name type="scientific">uncultured Acidimicrobiales bacterium</name>
    <dbReference type="NCBI Taxonomy" id="310071"/>
    <lineage>
        <taxon>Bacteria</taxon>
        <taxon>Bacillati</taxon>
        <taxon>Actinomycetota</taxon>
        <taxon>Acidimicrobiia</taxon>
        <taxon>Acidimicrobiales</taxon>
        <taxon>environmental samples</taxon>
    </lineage>
</organism>
<sequence>ACKPGCGDLGSLWTRVDGGWIPSRSRRTGAAGCEGQAVVCSSQLGTPDACSRQDLEVQDLPVGVRNAVHDQVHRRRGHDDGGL</sequence>
<reference evidence="1" key="1">
    <citation type="submission" date="2020-02" db="EMBL/GenBank/DDBJ databases">
        <authorList>
            <person name="Meier V. D."/>
        </authorList>
    </citation>
    <scope>NUCLEOTIDE SEQUENCE</scope>
    <source>
        <strain evidence="1">AVDCRST_MAG76</strain>
    </source>
</reference>
<name>A0A6J4IBQ9_9ACTN</name>
<protein>
    <submittedName>
        <fullName evidence="1">Uncharacterized protein</fullName>
    </submittedName>
</protein>
<proteinExistence type="predicted"/>
<dbReference type="AlphaFoldDB" id="A0A6J4IBQ9"/>
<accession>A0A6J4IBQ9</accession>
<gene>
    <name evidence="1" type="ORF">AVDCRST_MAG76-2009</name>
</gene>
<feature type="non-terminal residue" evidence="1">
    <location>
        <position position="83"/>
    </location>
</feature>
<dbReference type="EMBL" id="CADCSZ010000124">
    <property type="protein sequence ID" value="CAA9245665.1"/>
    <property type="molecule type" value="Genomic_DNA"/>
</dbReference>
<evidence type="ECO:0000313" key="1">
    <source>
        <dbReference type="EMBL" id="CAA9245665.1"/>
    </source>
</evidence>